<evidence type="ECO:0000256" key="11">
    <source>
        <dbReference type="ARBA" id="ARBA00047375"/>
    </source>
</evidence>
<gene>
    <name evidence="14 15" type="primary">LOC111118704</name>
</gene>
<dbReference type="Pfam" id="PF01151">
    <property type="entry name" value="ELO"/>
    <property type="match status" value="1"/>
</dbReference>
<keyword evidence="13" id="KW-1185">Reference proteome</keyword>
<dbReference type="PROSITE" id="PS01188">
    <property type="entry name" value="ELO"/>
    <property type="match status" value="1"/>
</dbReference>
<organism evidence="13 14">
    <name type="scientific">Crassostrea virginica</name>
    <name type="common">Eastern oyster</name>
    <dbReference type="NCBI Taxonomy" id="6565"/>
    <lineage>
        <taxon>Eukaryota</taxon>
        <taxon>Metazoa</taxon>
        <taxon>Spiralia</taxon>
        <taxon>Lophotrochozoa</taxon>
        <taxon>Mollusca</taxon>
        <taxon>Bivalvia</taxon>
        <taxon>Autobranchia</taxon>
        <taxon>Pteriomorphia</taxon>
        <taxon>Ostreida</taxon>
        <taxon>Ostreoidea</taxon>
        <taxon>Ostreidae</taxon>
        <taxon>Crassostrea</taxon>
    </lineage>
</organism>
<dbReference type="GO" id="GO:0034626">
    <property type="term" value="P:fatty acid elongation, polyunsaturated fatty acid"/>
    <property type="evidence" value="ECO:0007669"/>
    <property type="project" value="TreeGrafter"/>
</dbReference>
<evidence type="ECO:0000256" key="9">
    <source>
        <dbReference type="ARBA" id="ARBA00023136"/>
    </source>
</evidence>
<comment type="similarity">
    <text evidence="2 12">Belongs to the ELO family.</text>
</comment>
<reference evidence="14 15" key="1">
    <citation type="submission" date="2025-04" db="UniProtKB">
        <authorList>
            <consortium name="RefSeq"/>
        </authorList>
    </citation>
    <scope>IDENTIFICATION</scope>
    <source>
        <tissue evidence="14 15">Whole sample</tissue>
    </source>
</reference>
<keyword evidence="9 12" id="KW-0472">Membrane</keyword>
<accession>A0A8B8CDZ4</accession>
<evidence type="ECO:0000256" key="5">
    <source>
        <dbReference type="ARBA" id="ARBA00022692"/>
    </source>
</evidence>
<feature type="transmembrane region" description="Helical" evidence="12">
    <location>
        <begin position="86"/>
        <end position="103"/>
    </location>
</feature>
<evidence type="ECO:0000313" key="14">
    <source>
        <dbReference type="RefSeq" id="XP_022313993.1"/>
    </source>
</evidence>
<comment type="caution">
    <text evidence="12">Lacks conserved residue(s) required for the propagation of feature annotation.</text>
</comment>
<keyword evidence="8 12" id="KW-0443">Lipid metabolism</keyword>
<evidence type="ECO:0000256" key="4">
    <source>
        <dbReference type="ARBA" id="ARBA00022679"/>
    </source>
</evidence>
<evidence type="ECO:0000256" key="10">
    <source>
        <dbReference type="ARBA" id="ARBA00023160"/>
    </source>
</evidence>
<keyword evidence="3 12" id="KW-0444">Lipid biosynthesis</keyword>
<evidence type="ECO:0000256" key="8">
    <source>
        <dbReference type="ARBA" id="ARBA00023098"/>
    </source>
</evidence>
<evidence type="ECO:0000256" key="2">
    <source>
        <dbReference type="ARBA" id="ARBA00007263"/>
    </source>
</evidence>
<dbReference type="AlphaFoldDB" id="A0A8B8CDZ4"/>
<evidence type="ECO:0000313" key="13">
    <source>
        <dbReference type="Proteomes" id="UP000694844"/>
    </source>
</evidence>
<dbReference type="RefSeq" id="XP_022313993.1">
    <property type="nucleotide sequence ID" value="XM_022458285.1"/>
</dbReference>
<dbReference type="GO" id="GO:0042761">
    <property type="term" value="P:very long-chain fatty acid biosynthetic process"/>
    <property type="evidence" value="ECO:0007669"/>
    <property type="project" value="TreeGrafter"/>
</dbReference>
<dbReference type="GO" id="GO:0030148">
    <property type="term" value="P:sphingolipid biosynthetic process"/>
    <property type="evidence" value="ECO:0007669"/>
    <property type="project" value="TreeGrafter"/>
</dbReference>
<dbReference type="GO" id="GO:0019367">
    <property type="term" value="P:fatty acid elongation, saturated fatty acid"/>
    <property type="evidence" value="ECO:0007669"/>
    <property type="project" value="TreeGrafter"/>
</dbReference>
<keyword evidence="5 12" id="KW-0812">Transmembrane</keyword>
<dbReference type="GO" id="GO:0005789">
    <property type="term" value="C:endoplasmic reticulum membrane"/>
    <property type="evidence" value="ECO:0007669"/>
    <property type="project" value="TreeGrafter"/>
</dbReference>
<dbReference type="GO" id="GO:0009922">
    <property type="term" value="F:fatty acid elongase activity"/>
    <property type="evidence" value="ECO:0007669"/>
    <property type="project" value="UniProtKB-EC"/>
</dbReference>
<keyword evidence="4 12" id="KW-0808">Transferase</keyword>
<dbReference type="GeneID" id="111118704"/>
<dbReference type="InterPro" id="IPR030457">
    <property type="entry name" value="ELO_CS"/>
</dbReference>
<dbReference type="EC" id="2.3.1.199" evidence="12"/>
<keyword evidence="6 12" id="KW-0276">Fatty acid metabolism</keyword>
<feature type="transmembrane region" description="Helical" evidence="12">
    <location>
        <begin position="53"/>
        <end position="74"/>
    </location>
</feature>
<evidence type="ECO:0000313" key="15">
    <source>
        <dbReference type="RefSeq" id="XP_022313994.1"/>
    </source>
</evidence>
<evidence type="ECO:0000256" key="12">
    <source>
        <dbReference type="RuleBase" id="RU361115"/>
    </source>
</evidence>
<feature type="transmembrane region" description="Helical" evidence="12">
    <location>
        <begin position="12"/>
        <end position="33"/>
    </location>
</feature>
<sequence>MAAKNIPLQIRPILILHNFACSLVSVYAFYGFLNGILQSDSMFQKGDSVILKPIYRIYWLTKLLELLDTVFMIVRHKRRQISFLHVYHHSSILLLSDVAYHMYPWPGIAFYLMNNSFVHIVLYTYYGLSALFQIDPFHGKDTLLSFRYSSFL</sequence>
<evidence type="ECO:0000256" key="7">
    <source>
        <dbReference type="ARBA" id="ARBA00022989"/>
    </source>
</evidence>
<keyword evidence="7 12" id="KW-1133">Transmembrane helix</keyword>
<comment type="catalytic activity">
    <reaction evidence="11 12">
        <text>a very-long-chain acyl-CoA + malonyl-CoA + H(+) = a very-long-chain 3-oxoacyl-CoA + CO2 + CoA</text>
        <dbReference type="Rhea" id="RHEA:32727"/>
        <dbReference type="ChEBI" id="CHEBI:15378"/>
        <dbReference type="ChEBI" id="CHEBI:16526"/>
        <dbReference type="ChEBI" id="CHEBI:57287"/>
        <dbReference type="ChEBI" id="CHEBI:57384"/>
        <dbReference type="ChEBI" id="CHEBI:90725"/>
        <dbReference type="ChEBI" id="CHEBI:90736"/>
        <dbReference type="EC" id="2.3.1.199"/>
    </reaction>
</comment>
<dbReference type="GO" id="GO:0034625">
    <property type="term" value="P:fatty acid elongation, monounsaturated fatty acid"/>
    <property type="evidence" value="ECO:0007669"/>
    <property type="project" value="TreeGrafter"/>
</dbReference>
<dbReference type="Proteomes" id="UP000694844">
    <property type="component" value="Chromosome 2"/>
</dbReference>
<dbReference type="RefSeq" id="XP_022313994.1">
    <property type="nucleotide sequence ID" value="XM_022458286.1"/>
</dbReference>
<dbReference type="OrthoDB" id="434092at2759"/>
<evidence type="ECO:0000256" key="1">
    <source>
        <dbReference type="ARBA" id="ARBA00004141"/>
    </source>
</evidence>
<dbReference type="PANTHER" id="PTHR11157:SF134">
    <property type="entry name" value="ELONGATION OF FATTY ACIDS PROTEIN 1-RELATED"/>
    <property type="match status" value="1"/>
</dbReference>
<keyword evidence="10 12" id="KW-0275">Fatty acid biosynthesis</keyword>
<proteinExistence type="inferred from homology"/>
<feature type="transmembrane region" description="Helical" evidence="12">
    <location>
        <begin position="109"/>
        <end position="128"/>
    </location>
</feature>
<comment type="subcellular location">
    <subcellularLocation>
        <location evidence="1">Membrane</location>
        <topology evidence="1">Multi-pass membrane protein</topology>
    </subcellularLocation>
</comment>
<name>A0A8B8CDZ4_CRAVI</name>
<evidence type="ECO:0000256" key="3">
    <source>
        <dbReference type="ARBA" id="ARBA00022516"/>
    </source>
</evidence>
<protein>
    <recommendedName>
        <fullName evidence="12">Elongation of very long chain fatty acids protein</fullName>
        <ecNumber evidence="12">2.3.1.199</ecNumber>
    </recommendedName>
    <alternativeName>
        <fullName evidence="12">Very-long-chain 3-oxoacyl-CoA synthase</fullName>
    </alternativeName>
</protein>
<dbReference type="PANTHER" id="PTHR11157">
    <property type="entry name" value="FATTY ACID ACYL TRANSFERASE-RELATED"/>
    <property type="match status" value="1"/>
</dbReference>
<dbReference type="KEGG" id="cvn:111118704"/>
<dbReference type="InterPro" id="IPR002076">
    <property type="entry name" value="ELO_fam"/>
</dbReference>
<evidence type="ECO:0000256" key="6">
    <source>
        <dbReference type="ARBA" id="ARBA00022832"/>
    </source>
</evidence>